<evidence type="ECO:0000313" key="1">
    <source>
        <dbReference type="EMBL" id="PPA93856.1"/>
    </source>
</evidence>
<protein>
    <submittedName>
        <fullName evidence="1">Uncharacterized protein</fullName>
    </submittedName>
</protein>
<reference evidence="1 2" key="1">
    <citation type="submission" date="2018-02" db="EMBL/GenBank/DDBJ databases">
        <title>Comparative analysis of genomes of three Brevibacillus laterosporus strains producers of potent antimicrobials isolated from silage.</title>
        <authorList>
            <person name="Kojic M."/>
            <person name="Miljkovic M."/>
            <person name="Studholme D."/>
            <person name="Filipic B."/>
        </authorList>
    </citation>
    <scope>NUCLEOTIDE SEQUENCE [LARGE SCALE GENOMIC DNA]</scope>
    <source>
        <strain evidence="1 2">BGSP11</strain>
    </source>
</reference>
<comment type="caution">
    <text evidence="1">The sequence shown here is derived from an EMBL/GenBank/DDBJ whole genome shotgun (WGS) entry which is preliminary data.</text>
</comment>
<name>A0AAP8QBP9_BRELA</name>
<accession>A0AAP8QBP9</accession>
<dbReference type="Proteomes" id="UP000239759">
    <property type="component" value="Unassembled WGS sequence"/>
</dbReference>
<proteinExistence type="predicted"/>
<evidence type="ECO:0000313" key="2">
    <source>
        <dbReference type="Proteomes" id="UP000239759"/>
    </source>
</evidence>
<dbReference type="AlphaFoldDB" id="A0AAP8QBP9"/>
<sequence length="59" mass="6382">MGWGVFEPASTNERVRHHAATAGDESGAQVASCLPQYFLPVPSLPCPEYQLLNHSADLD</sequence>
<organism evidence="1 2">
    <name type="scientific">Brevibacillus laterosporus</name>
    <name type="common">Bacillus laterosporus</name>
    <dbReference type="NCBI Taxonomy" id="1465"/>
    <lineage>
        <taxon>Bacteria</taxon>
        <taxon>Bacillati</taxon>
        <taxon>Bacillota</taxon>
        <taxon>Bacilli</taxon>
        <taxon>Bacillales</taxon>
        <taxon>Paenibacillaceae</taxon>
        <taxon>Brevibacillus</taxon>
    </lineage>
</organism>
<dbReference type="EMBL" id="PRKQ01000020">
    <property type="protein sequence ID" value="PPA93856.1"/>
    <property type="molecule type" value="Genomic_DNA"/>
</dbReference>
<gene>
    <name evidence="1" type="ORF">C4A77_16255</name>
</gene>